<accession>A0ABD0UC93</accession>
<sequence length="277" mass="32035">MANISICKDWNPDSILYCFDGIPISTDFFPILFVSEKIHDSYRKLKKMYANLNFEIFNLQKVHANLITEHSSLDNHMTLLDEYDALNKKHIDLSTAYDFLKISHVELKNSFKELEKRATEIDCSEHALKLEGQEHNEPDFDKGEATLAGAPAPQPASAPIPPPAPAYHAYPHEEIIQRLERLETQLDYHIQQQRTRKKWNGLEKSFSQLKINSPPSINIFNNHHHHHLIRGRPTFSVSVIVLSLFGDVKRGRAKKKLKFSAFSKTEKKKLRFSTFSW</sequence>
<evidence type="ECO:0000256" key="1">
    <source>
        <dbReference type="SAM" id="MobiDB-lite"/>
    </source>
</evidence>
<dbReference type="Proteomes" id="UP001552299">
    <property type="component" value="Unassembled WGS sequence"/>
</dbReference>
<protein>
    <submittedName>
        <fullName evidence="2">Uncharacterized protein</fullName>
    </submittedName>
</protein>
<dbReference type="AlphaFoldDB" id="A0ABD0UC93"/>
<name>A0ABD0UC93_DENTH</name>
<evidence type="ECO:0000313" key="2">
    <source>
        <dbReference type="EMBL" id="KAL0907843.1"/>
    </source>
</evidence>
<dbReference type="EMBL" id="JANQDX010000017">
    <property type="protein sequence ID" value="KAL0907843.1"/>
    <property type="molecule type" value="Genomic_DNA"/>
</dbReference>
<reference evidence="2 3" key="1">
    <citation type="journal article" date="2024" name="Plant Biotechnol. J.">
        <title>Dendrobium thyrsiflorum genome and its molecular insights into genes involved in important horticultural traits.</title>
        <authorList>
            <person name="Chen B."/>
            <person name="Wang J.Y."/>
            <person name="Zheng P.J."/>
            <person name="Li K.L."/>
            <person name="Liang Y.M."/>
            <person name="Chen X.F."/>
            <person name="Zhang C."/>
            <person name="Zhao X."/>
            <person name="He X."/>
            <person name="Zhang G.Q."/>
            <person name="Liu Z.J."/>
            <person name="Xu Q."/>
        </authorList>
    </citation>
    <scope>NUCLEOTIDE SEQUENCE [LARGE SCALE GENOMIC DNA]</scope>
    <source>
        <strain evidence="2">GZMU011</strain>
    </source>
</reference>
<keyword evidence="3" id="KW-1185">Reference proteome</keyword>
<comment type="caution">
    <text evidence="2">The sequence shown here is derived from an EMBL/GenBank/DDBJ whole genome shotgun (WGS) entry which is preliminary data.</text>
</comment>
<feature type="compositionally biased region" description="Basic and acidic residues" evidence="1">
    <location>
        <begin position="133"/>
        <end position="144"/>
    </location>
</feature>
<evidence type="ECO:0000313" key="3">
    <source>
        <dbReference type="Proteomes" id="UP001552299"/>
    </source>
</evidence>
<proteinExistence type="predicted"/>
<gene>
    <name evidence="2" type="ORF">M5K25_022286</name>
</gene>
<feature type="region of interest" description="Disordered" evidence="1">
    <location>
        <begin position="133"/>
        <end position="157"/>
    </location>
</feature>
<organism evidence="2 3">
    <name type="scientific">Dendrobium thyrsiflorum</name>
    <name type="common">Pinecone-like raceme dendrobium</name>
    <name type="synonym">Orchid</name>
    <dbReference type="NCBI Taxonomy" id="117978"/>
    <lineage>
        <taxon>Eukaryota</taxon>
        <taxon>Viridiplantae</taxon>
        <taxon>Streptophyta</taxon>
        <taxon>Embryophyta</taxon>
        <taxon>Tracheophyta</taxon>
        <taxon>Spermatophyta</taxon>
        <taxon>Magnoliopsida</taxon>
        <taxon>Liliopsida</taxon>
        <taxon>Asparagales</taxon>
        <taxon>Orchidaceae</taxon>
        <taxon>Epidendroideae</taxon>
        <taxon>Malaxideae</taxon>
        <taxon>Dendrobiinae</taxon>
        <taxon>Dendrobium</taxon>
    </lineage>
</organism>